<dbReference type="Gene3D" id="2.40.170.20">
    <property type="entry name" value="TonB-dependent receptor, beta-barrel domain"/>
    <property type="match status" value="1"/>
</dbReference>
<dbReference type="STRING" id="267212.GCA_001063965_00169"/>
<dbReference type="CDD" id="cd01347">
    <property type="entry name" value="ligand_gated_channel"/>
    <property type="match status" value="1"/>
</dbReference>
<evidence type="ECO:0000313" key="15">
    <source>
        <dbReference type="EMBL" id="EGF10196.1"/>
    </source>
</evidence>
<evidence type="ECO:0000256" key="3">
    <source>
        <dbReference type="ARBA" id="ARBA00022448"/>
    </source>
</evidence>
<evidence type="ECO:0000256" key="9">
    <source>
        <dbReference type="ARBA" id="ARBA00023237"/>
    </source>
</evidence>
<comment type="subcellular location">
    <subcellularLocation>
        <location evidence="1 10">Cell outer membrane</location>
        <topology evidence="1 10">Multi-pass membrane protein</topology>
    </subcellularLocation>
</comment>
<feature type="domain" description="TonB-dependent receptor-like beta-barrel" evidence="13">
    <location>
        <begin position="210"/>
        <end position="645"/>
    </location>
</feature>
<evidence type="ECO:0000256" key="4">
    <source>
        <dbReference type="ARBA" id="ARBA00022452"/>
    </source>
</evidence>
<dbReference type="PROSITE" id="PS52016">
    <property type="entry name" value="TONB_DEPENDENT_REC_3"/>
    <property type="match status" value="1"/>
</dbReference>
<keyword evidence="12" id="KW-0732">Signal</keyword>
<evidence type="ECO:0000256" key="6">
    <source>
        <dbReference type="ARBA" id="ARBA00023077"/>
    </source>
</evidence>
<evidence type="ECO:0000256" key="11">
    <source>
        <dbReference type="RuleBase" id="RU003357"/>
    </source>
</evidence>
<evidence type="ECO:0000256" key="7">
    <source>
        <dbReference type="ARBA" id="ARBA00023136"/>
    </source>
</evidence>
<comment type="similarity">
    <text evidence="2 10 11">Belongs to the TonB-dependent receptor family.</text>
</comment>
<feature type="signal peptide" evidence="12">
    <location>
        <begin position="1"/>
        <end position="33"/>
    </location>
</feature>
<comment type="caution">
    <text evidence="15">The sequence shown here is derived from an EMBL/GenBank/DDBJ whole genome shotgun (WGS) entry which is preliminary data.</text>
</comment>
<evidence type="ECO:0000256" key="5">
    <source>
        <dbReference type="ARBA" id="ARBA00022692"/>
    </source>
</evidence>
<evidence type="ECO:0000259" key="14">
    <source>
        <dbReference type="Pfam" id="PF07715"/>
    </source>
</evidence>
<accession>F2BEB5</accession>
<evidence type="ECO:0000256" key="1">
    <source>
        <dbReference type="ARBA" id="ARBA00004571"/>
    </source>
</evidence>
<dbReference type="GO" id="GO:0009279">
    <property type="term" value="C:cell outer membrane"/>
    <property type="evidence" value="ECO:0007669"/>
    <property type="project" value="UniProtKB-SubCell"/>
</dbReference>
<gene>
    <name evidence="15" type="primary">oprC</name>
    <name evidence="15" type="ORF">HMPREF9123_2071</name>
</gene>
<dbReference type="Pfam" id="PF07715">
    <property type="entry name" value="Plug"/>
    <property type="match status" value="1"/>
</dbReference>
<evidence type="ECO:0000256" key="12">
    <source>
        <dbReference type="SAM" id="SignalP"/>
    </source>
</evidence>
<keyword evidence="8 15" id="KW-0675">Receptor</keyword>
<dbReference type="InterPro" id="IPR010100">
    <property type="entry name" value="TonB-dep_Cu_rcpt"/>
</dbReference>
<dbReference type="SUPFAM" id="SSF56935">
    <property type="entry name" value="Porins"/>
    <property type="match status" value="1"/>
</dbReference>
<dbReference type="InterPro" id="IPR036942">
    <property type="entry name" value="Beta-barrel_TonB_sf"/>
</dbReference>
<sequence length="684" mass="76454">MNNFKSDFKEIISMKQKTWLLLPLVLAVSHAWADGETVEQEGGLDPVVVTGAVQQKANTVRFNPKATIQPMPAGDGADLLQSVPNMSVIRKGGSSGDPLFRGLGGSRLSINADDQFIYGGCSNRMDPPTAYIFPNTYDEVIVTKGPQSVTQGAGLVAGAVQFVRKDPKFDEKPYQISASAMVGSNSRLDGSFEGQVGGRYGYFRTNISHNQADDYKDGSGNEVHSEFKRDNQMVQVGITPTEDTTVAATYERSRGKAAYADRMMDGSKFDRDAWNVRWTQKHLTPWFTELEMRYGKSKIDHVMDTYTLRTRRVMPGSMMWRMMMSAVNPERRIDTGNIKATFDWNNVNLQVGADYMRDRHRQRASMNMEPLGSYTAKPYMPQQNFTQWGVYAEAAWQRTANQKFVAGLRRDKVDAEYDFAAGSTYNGRLAITQANRQQNYRLNSGFLRWEQQAGATKYYAGFGLSERAPDYWERRTSTSLKREQNRQIDAGMIWKTEHLQGSLSVFAGDVRDFILLEKCPGMMCLNGRNINATRFGGEAEFKWQFAPHWEIGSSLAYTRGKNRTDGLPLAQTPPLEWRNTLAWDNGKFSAGALWRVAAAQKRYAVGQGNIVGQDLGAAGGFGTLSLNAGWRIAKYATLQGGVDNLFNKTYAEFVSKGGDPSAGTQTTRVNEPGRTAWVRLQMQF</sequence>
<evidence type="ECO:0000313" key="16">
    <source>
        <dbReference type="Proteomes" id="UP000004105"/>
    </source>
</evidence>
<evidence type="ECO:0000256" key="2">
    <source>
        <dbReference type="ARBA" id="ARBA00009810"/>
    </source>
</evidence>
<keyword evidence="16" id="KW-1185">Reference proteome</keyword>
<dbReference type="Pfam" id="PF00593">
    <property type="entry name" value="TonB_dep_Rec_b-barrel"/>
    <property type="match status" value="1"/>
</dbReference>
<protein>
    <submittedName>
        <fullName evidence="15">Outer membrane copper receptor OprC</fullName>
    </submittedName>
</protein>
<dbReference type="EMBL" id="AFAY01000044">
    <property type="protein sequence ID" value="EGF10196.1"/>
    <property type="molecule type" value="Genomic_DNA"/>
</dbReference>
<evidence type="ECO:0000259" key="13">
    <source>
        <dbReference type="Pfam" id="PF00593"/>
    </source>
</evidence>
<keyword evidence="9 10" id="KW-0998">Cell outer membrane</keyword>
<evidence type="ECO:0000256" key="8">
    <source>
        <dbReference type="ARBA" id="ARBA00023170"/>
    </source>
</evidence>
<organism evidence="15 16">
    <name type="scientific">Neisseria bacilliformis ATCC BAA-1200</name>
    <dbReference type="NCBI Taxonomy" id="888742"/>
    <lineage>
        <taxon>Bacteria</taxon>
        <taxon>Pseudomonadati</taxon>
        <taxon>Pseudomonadota</taxon>
        <taxon>Betaproteobacteria</taxon>
        <taxon>Neisseriales</taxon>
        <taxon>Neisseriaceae</taxon>
        <taxon>Neisseria</taxon>
    </lineage>
</organism>
<dbReference type="PANTHER" id="PTHR30069">
    <property type="entry name" value="TONB-DEPENDENT OUTER MEMBRANE RECEPTOR"/>
    <property type="match status" value="1"/>
</dbReference>
<dbReference type="GO" id="GO:0015344">
    <property type="term" value="F:siderophore uptake transmembrane transporter activity"/>
    <property type="evidence" value="ECO:0007669"/>
    <property type="project" value="TreeGrafter"/>
</dbReference>
<dbReference type="InterPro" id="IPR037066">
    <property type="entry name" value="Plug_dom_sf"/>
</dbReference>
<keyword evidence="4 10" id="KW-1134">Transmembrane beta strand</keyword>
<dbReference type="Gene3D" id="2.170.130.10">
    <property type="entry name" value="TonB-dependent receptor, plug domain"/>
    <property type="match status" value="1"/>
</dbReference>
<keyword evidence="6 11" id="KW-0798">TonB box</keyword>
<dbReference type="InterPro" id="IPR000531">
    <property type="entry name" value="Beta-barrel_TonB"/>
</dbReference>
<feature type="chain" id="PRO_5003274183" evidence="12">
    <location>
        <begin position="34"/>
        <end position="684"/>
    </location>
</feature>
<name>F2BEB5_9NEIS</name>
<feature type="domain" description="TonB-dependent receptor plug" evidence="14">
    <location>
        <begin position="64"/>
        <end position="159"/>
    </location>
</feature>
<dbReference type="NCBIfam" id="TIGR01778">
    <property type="entry name" value="TonB-copper"/>
    <property type="match status" value="1"/>
</dbReference>
<keyword evidence="7 10" id="KW-0472">Membrane</keyword>
<keyword evidence="5 10" id="KW-0812">Transmembrane</keyword>
<keyword evidence="3 10" id="KW-0813">Transport</keyword>
<dbReference type="InterPro" id="IPR039426">
    <property type="entry name" value="TonB-dep_rcpt-like"/>
</dbReference>
<evidence type="ECO:0000256" key="10">
    <source>
        <dbReference type="PROSITE-ProRule" id="PRU01360"/>
    </source>
</evidence>
<dbReference type="PANTHER" id="PTHR30069:SF49">
    <property type="entry name" value="OUTER MEMBRANE PROTEIN C"/>
    <property type="match status" value="1"/>
</dbReference>
<reference evidence="15 16" key="1">
    <citation type="submission" date="2011-02" db="EMBL/GenBank/DDBJ databases">
        <authorList>
            <person name="Muzny D."/>
            <person name="Qin X."/>
            <person name="Deng J."/>
            <person name="Jiang H."/>
            <person name="Liu Y."/>
            <person name="Qu J."/>
            <person name="Song X.-Z."/>
            <person name="Zhang L."/>
            <person name="Thornton R."/>
            <person name="Coyle M."/>
            <person name="Francisco L."/>
            <person name="Jackson L."/>
            <person name="Javaid M."/>
            <person name="Korchina V."/>
            <person name="Kovar C."/>
            <person name="Mata R."/>
            <person name="Mathew T."/>
            <person name="Ngo R."/>
            <person name="Nguyen L."/>
            <person name="Nguyen N."/>
            <person name="Okwuonu G."/>
            <person name="Ongeri F."/>
            <person name="Pham C."/>
            <person name="Simmons D."/>
            <person name="Wilczek-Boney K."/>
            <person name="Hale W."/>
            <person name="Jakkamsetti A."/>
            <person name="Pham P."/>
            <person name="Ruth R."/>
            <person name="San Lucas F."/>
            <person name="Warren J."/>
            <person name="Zhang J."/>
            <person name="Zhao Z."/>
            <person name="Zhou C."/>
            <person name="Zhu D."/>
            <person name="Lee S."/>
            <person name="Bess C."/>
            <person name="Blankenburg K."/>
            <person name="Forbes L."/>
            <person name="Fu Q."/>
            <person name="Gubbala S."/>
            <person name="Hirani K."/>
            <person name="Jayaseelan J.C."/>
            <person name="Lara F."/>
            <person name="Munidasa M."/>
            <person name="Palculict T."/>
            <person name="Patil S."/>
            <person name="Pu L.-L."/>
            <person name="Saada N."/>
            <person name="Tang L."/>
            <person name="Weissenberger G."/>
            <person name="Zhu Y."/>
            <person name="Hemphill L."/>
            <person name="Shang Y."/>
            <person name="Youmans B."/>
            <person name="Ayvaz T."/>
            <person name="Ross M."/>
            <person name="Santibanez J."/>
            <person name="Aqrawi P."/>
            <person name="Gross S."/>
            <person name="Joshi V."/>
            <person name="Fowler G."/>
            <person name="Nazareth L."/>
            <person name="Reid J."/>
            <person name="Worley K."/>
            <person name="Petrosino J."/>
            <person name="Highlander S."/>
            <person name="Gibbs R."/>
        </authorList>
    </citation>
    <scope>NUCLEOTIDE SEQUENCE [LARGE SCALE GENOMIC DNA]</scope>
    <source>
        <strain evidence="15 16">ATCC BAA-1200</strain>
    </source>
</reference>
<dbReference type="Proteomes" id="UP000004105">
    <property type="component" value="Unassembled WGS sequence"/>
</dbReference>
<dbReference type="AlphaFoldDB" id="F2BEB5"/>
<dbReference type="InterPro" id="IPR012910">
    <property type="entry name" value="Plug_dom"/>
</dbReference>
<dbReference type="HOGENOM" id="CLU_014873_2_1_4"/>
<proteinExistence type="inferred from homology"/>
<dbReference type="GO" id="GO:0044718">
    <property type="term" value="P:siderophore transmembrane transport"/>
    <property type="evidence" value="ECO:0007669"/>
    <property type="project" value="TreeGrafter"/>
</dbReference>